<dbReference type="SMART" id="SM00052">
    <property type="entry name" value="EAL"/>
    <property type="match status" value="1"/>
</dbReference>
<evidence type="ECO:0000256" key="1">
    <source>
        <dbReference type="SAM" id="MobiDB-lite"/>
    </source>
</evidence>
<dbReference type="Proteomes" id="UP001201873">
    <property type="component" value="Unassembled WGS sequence"/>
</dbReference>
<evidence type="ECO:0000313" key="3">
    <source>
        <dbReference type="EMBL" id="MCK9876959.1"/>
    </source>
</evidence>
<sequence length="430" mass="46352">MDPISRRRLSCLGPRREVPEPWTVLVDLLDLLRHRLCMDLAWLGRVDGDLLVVQMASGDLGAFGLSLGSSVHRDQSLFSKVLCGDLPSLIPDVQAEPRISSLPVVAEFGIRSYAATPVTDAAGQVYGMVGCVGRQPCPSLRQRDAGFLRMLASFLTEFVIDLRRLWDERNAVWRQVREVLDAGGPRMAFQPVADLITGQTVGVEALARFPTGLPGPEELFADAAGAGLGRELELAAVRNALRVLPQLPPDVILSVNASPATVTSELIDLVVNTGTPQCVAVEITEREEICGDHEMLLAVDELRGRGTHIAVDDVGSCYSGLEELLKLRPEIIKIDCLIIRGIELDPARQIVASGLAKLAAEIGGHVVAEGIESTAELDAVVDARIGYGQGYLLGRPSTDINQACLGNRRPTATPTGERTHRTPARHGLRL</sequence>
<comment type="caution">
    <text evidence="3">The sequence shown here is derived from an EMBL/GenBank/DDBJ whole genome shotgun (WGS) entry which is preliminary data.</text>
</comment>
<dbReference type="CDD" id="cd01948">
    <property type="entry name" value="EAL"/>
    <property type="match status" value="1"/>
</dbReference>
<evidence type="ECO:0000259" key="2">
    <source>
        <dbReference type="PROSITE" id="PS50883"/>
    </source>
</evidence>
<feature type="region of interest" description="Disordered" evidence="1">
    <location>
        <begin position="407"/>
        <end position="430"/>
    </location>
</feature>
<feature type="domain" description="EAL" evidence="2">
    <location>
        <begin position="169"/>
        <end position="410"/>
    </location>
</feature>
<dbReference type="InterPro" id="IPR003018">
    <property type="entry name" value="GAF"/>
</dbReference>
<name>A0ABT0JZJ0_9ACTN</name>
<dbReference type="Pfam" id="PF01590">
    <property type="entry name" value="GAF"/>
    <property type="match status" value="1"/>
</dbReference>
<reference evidence="3 4" key="1">
    <citation type="submission" date="2022-04" db="EMBL/GenBank/DDBJ databases">
        <title>Genome diversity in the genus Frankia.</title>
        <authorList>
            <person name="Carlos-Shanley C."/>
            <person name="Hahn D."/>
        </authorList>
    </citation>
    <scope>NUCLEOTIDE SEQUENCE [LARGE SCALE GENOMIC DNA]</scope>
    <source>
        <strain evidence="3 4">Ag45/Mut15</strain>
    </source>
</reference>
<dbReference type="PANTHER" id="PTHR33121">
    <property type="entry name" value="CYCLIC DI-GMP PHOSPHODIESTERASE PDEF"/>
    <property type="match status" value="1"/>
</dbReference>
<dbReference type="Gene3D" id="3.30.450.40">
    <property type="match status" value="1"/>
</dbReference>
<dbReference type="SUPFAM" id="SSF55781">
    <property type="entry name" value="GAF domain-like"/>
    <property type="match status" value="1"/>
</dbReference>
<keyword evidence="4" id="KW-1185">Reference proteome</keyword>
<dbReference type="InterPro" id="IPR001633">
    <property type="entry name" value="EAL_dom"/>
</dbReference>
<organism evidence="3 4">
    <name type="scientific">Frankia umida</name>
    <dbReference type="NCBI Taxonomy" id="573489"/>
    <lineage>
        <taxon>Bacteria</taxon>
        <taxon>Bacillati</taxon>
        <taxon>Actinomycetota</taxon>
        <taxon>Actinomycetes</taxon>
        <taxon>Frankiales</taxon>
        <taxon>Frankiaceae</taxon>
        <taxon>Frankia</taxon>
    </lineage>
</organism>
<evidence type="ECO:0000313" key="4">
    <source>
        <dbReference type="Proteomes" id="UP001201873"/>
    </source>
</evidence>
<dbReference type="InterPro" id="IPR029016">
    <property type="entry name" value="GAF-like_dom_sf"/>
</dbReference>
<protein>
    <submittedName>
        <fullName evidence="3">EAL domain-containing protein</fullName>
    </submittedName>
</protein>
<dbReference type="PROSITE" id="PS50883">
    <property type="entry name" value="EAL"/>
    <property type="match status" value="1"/>
</dbReference>
<accession>A0ABT0JZJ0</accession>
<proteinExistence type="predicted"/>
<dbReference type="SUPFAM" id="SSF141868">
    <property type="entry name" value="EAL domain-like"/>
    <property type="match status" value="1"/>
</dbReference>
<dbReference type="PANTHER" id="PTHR33121:SF76">
    <property type="entry name" value="SIGNALING PROTEIN"/>
    <property type="match status" value="1"/>
</dbReference>
<gene>
    <name evidence="3" type="ORF">MXD59_14430</name>
</gene>
<dbReference type="Pfam" id="PF00563">
    <property type="entry name" value="EAL"/>
    <property type="match status" value="1"/>
</dbReference>
<dbReference type="InterPro" id="IPR035919">
    <property type="entry name" value="EAL_sf"/>
</dbReference>
<dbReference type="Gene3D" id="3.20.20.450">
    <property type="entry name" value="EAL domain"/>
    <property type="match status" value="1"/>
</dbReference>
<feature type="compositionally biased region" description="Basic residues" evidence="1">
    <location>
        <begin position="421"/>
        <end position="430"/>
    </location>
</feature>
<dbReference type="InterPro" id="IPR050706">
    <property type="entry name" value="Cyclic-di-GMP_PDE-like"/>
</dbReference>
<dbReference type="EMBL" id="JALKFT010000013">
    <property type="protein sequence ID" value="MCK9876959.1"/>
    <property type="molecule type" value="Genomic_DNA"/>
</dbReference>